<evidence type="ECO:0000313" key="1">
    <source>
        <dbReference type="EMBL" id="CAD7233397.1"/>
    </source>
</evidence>
<gene>
    <name evidence="1" type="ORF">CTOB1V02_LOCUS11219</name>
</gene>
<reference evidence="1" key="1">
    <citation type="submission" date="2020-11" db="EMBL/GenBank/DDBJ databases">
        <authorList>
            <person name="Tran Van P."/>
        </authorList>
    </citation>
    <scope>NUCLEOTIDE SEQUENCE</scope>
</reference>
<feature type="non-terminal residue" evidence="1">
    <location>
        <position position="26"/>
    </location>
</feature>
<protein>
    <submittedName>
        <fullName evidence="1">Uncharacterized protein</fullName>
    </submittedName>
</protein>
<proteinExistence type="predicted"/>
<organism evidence="1">
    <name type="scientific">Cyprideis torosa</name>
    <dbReference type="NCBI Taxonomy" id="163714"/>
    <lineage>
        <taxon>Eukaryota</taxon>
        <taxon>Metazoa</taxon>
        <taxon>Ecdysozoa</taxon>
        <taxon>Arthropoda</taxon>
        <taxon>Crustacea</taxon>
        <taxon>Oligostraca</taxon>
        <taxon>Ostracoda</taxon>
        <taxon>Podocopa</taxon>
        <taxon>Podocopida</taxon>
        <taxon>Cytherocopina</taxon>
        <taxon>Cytheroidea</taxon>
        <taxon>Cytherideidae</taxon>
        <taxon>Cyprideis</taxon>
    </lineage>
</organism>
<accession>A0A7R8WKF7</accession>
<dbReference type="AlphaFoldDB" id="A0A7R8WKF7"/>
<dbReference type="EMBL" id="OB666184">
    <property type="protein sequence ID" value="CAD7233397.1"/>
    <property type="molecule type" value="Genomic_DNA"/>
</dbReference>
<name>A0A7R8WKF7_9CRUS</name>
<sequence length="26" mass="3106">MGQVSWRELKDDRPSAFRRFRPGTVL</sequence>